<evidence type="ECO:0000256" key="1">
    <source>
        <dbReference type="ARBA" id="ARBA00002074"/>
    </source>
</evidence>
<evidence type="ECO:0000313" key="16">
    <source>
        <dbReference type="Proteomes" id="UP001604277"/>
    </source>
</evidence>
<evidence type="ECO:0000256" key="3">
    <source>
        <dbReference type="ARBA" id="ARBA00008894"/>
    </source>
</evidence>
<comment type="function">
    <text evidence="1">Confers resistance to late blight (Phytophthora infestans) races carrying the avirulence gene Avr1. Resistance proteins guard the plant against pathogens that contain an appropriate avirulence protein via an indirect interaction with this avirulence protein. That triggers a defense system including the hypersensitive response, which restricts the pathogen growth.</text>
</comment>
<dbReference type="Gene3D" id="3.80.10.10">
    <property type="entry name" value="Ribonuclease Inhibitor"/>
    <property type="match status" value="1"/>
</dbReference>
<dbReference type="PRINTS" id="PR00364">
    <property type="entry name" value="DISEASERSIST"/>
</dbReference>
<dbReference type="InterPro" id="IPR042197">
    <property type="entry name" value="Apaf_helical"/>
</dbReference>
<dbReference type="PANTHER" id="PTHR23155">
    <property type="entry name" value="DISEASE RESISTANCE PROTEIN RP"/>
    <property type="match status" value="1"/>
</dbReference>
<dbReference type="Gene3D" id="3.40.50.300">
    <property type="entry name" value="P-loop containing nucleotide triphosphate hydrolases"/>
    <property type="match status" value="2"/>
</dbReference>
<dbReference type="InterPro" id="IPR055414">
    <property type="entry name" value="LRR_R13L4/SHOC2-like"/>
</dbReference>
<feature type="domain" description="Disease resistance R13L4/SHOC-2-like LRR" evidence="14">
    <location>
        <begin position="529"/>
        <end position="861"/>
    </location>
</feature>
<gene>
    <name evidence="15" type="ORF">Fot_29537</name>
</gene>
<comment type="subcellular location">
    <subcellularLocation>
        <location evidence="2">Cytoplasm</location>
    </subcellularLocation>
</comment>
<dbReference type="CDD" id="cd14798">
    <property type="entry name" value="RX-CC_like"/>
    <property type="match status" value="1"/>
</dbReference>
<evidence type="ECO:0000256" key="8">
    <source>
        <dbReference type="ARBA" id="ARBA00022741"/>
    </source>
</evidence>
<evidence type="ECO:0000256" key="4">
    <source>
        <dbReference type="ARBA" id="ARBA00022490"/>
    </source>
</evidence>
<dbReference type="EMBL" id="JBFOLJ010000008">
    <property type="protein sequence ID" value="KAL2515566.1"/>
    <property type="molecule type" value="Genomic_DNA"/>
</dbReference>
<evidence type="ECO:0000256" key="10">
    <source>
        <dbReference type="ARBA" id="ARBA00022840"/>
    </source>
</evidence>
<keyword evidence="6" id="KW-0381">Hypersensitive response</keyword>
<feature type="domain" description="NB-ARC" evidence="12">
    <location>
        <begin position="931"/>
        <end position="971"/>
    </location>
</feature>
<dbReference type="InterPro" id="IPR038005">
    <property type="entry name" value="RX-like_CC"/>
</dbReference>
<keyword evidence="16" id="KW-1185">Reference proteome</keyword>
<keyword evidence="8" id="KW-0547">Nucleotide-binding</keyword>
<dbReference type="Pfam" id="PF00931">
    <property type="entry name" value="NB-ARC"/>
    <property type="match status" value="2"/>
</dbReference>
<dbReference type="InterPro" id="IPR044974">
    <property type="entry name" value="Disease_R_plants"/>
</dbReference>
<dbReference type="GO" id="GO:0005737">
    <property type="term" value="C:cytoplasm"/>
    <property type="evidence" value="ECO:0007669"/>
    <property type="project" value="UniProtKB-SubCell"/>
</dbReference>
<name>A0ABD1TS69_9LAMI</name>
<dbReference type="PANTHER" id="PTHR23155:SF1152">
    <property type="entry name" value="AAA+ ATPASE DOMAIN-CONTAINING PROTEIN"/>
    <property type="match status" value="1"/>
</dbReference>
<keyword evidence="10" id="KW-0067">ATP-binding</keyword>
<dbReference type="InterPro" id="IPR027417">
    <property type="entry name" value="P-loop_NTPase"/>
</dbReference>
<dbReference type="InterPro" id="IPR032675">
    <property type="entry name" value="LRR_dom_sf"/>
</dbReference>
<dbReference type="FunFam" id="3.40.50.300:FF:001091">
    <property type="entry name" value="Probable disease resistance protein At1g61300"/>
    <property type="match status" value="1"/>
</dbReference>
<dbReference type="Gene3D" id="1.10.10.10">
    <property type="entry name" value="Winged helix-like DNA-binding domain superfamily/Winged helix DNA-binding domain"/>
    <property type="match status" value="1"/>
</dbReference>
<dbReference type="SUPFAM" id="SSF52540">
    <property type="entry name" value="P-loop containing nucleoside triphosphate hydrolases"/>
    <property type="match status" value="2"/>
</dbReference>
<dbReference type="InterPro" id="IPR058922">
    <property type="entry name" value="WHD_DRP"/>
</dbReference>
<keyword evidence="9" id="KW-0611">Plant defense</keyword>
<keyword evidence="5" id="KW-0433">Leucine-rich repeat</keyword>
<protein>
    <submittedName>
        <fullName evidence="15">Disease resistance RPP8-like protein 3</fullName>
    </submittedName>
</protein>
<comment type="similarity">
    <text evidence="3">Belongs to the disease resistance NB-LRR family.</text>
</comment>
<evidence type="ECO:0000259" key="14">
    <source>
        <dbReference type="Pfam" id="PF23598"/>
    </source>
</evidence>
<dbReference type="Pfam" id="PF23598">
    <property type="entry name" value="LRR_14"/>
    <property type="match status" value="1"/>
</dbReference>
<feature type="domain" description="Disease resistance protein winged helix" evidence="13">
    <location>
        <begin position="409"/>
        <end position="479"/>
    </location>
</feature>
<dbReference type="GO" id="GO:0051607">
    <property type="term" value="P:defense response to virus"/>
    <property type="evidence" value="ECO:0007669"/>
    <property type="project" value="UniProtKB-ARBA"/>
</dbReference>
<evidence type="ECO:0000256" key="2">
    <source>
        <dbReference type="ARBA" id="ARBA00004496"/>
    </source>
</evidence>
<dbReference type="GO" id="GO:0009626">
    <property type="term" value="P:plant-type hypersensitive response"/>
    <property type="evidence" value="ECO:0007669"/>
    <property type="project" value="UniProtKB-KW"/>
</dbReference>
<evidence type="ECO:0000313" key="15">
    <source>
        <dbReference type="EMBL" id="KAL2515566.1"/>
    </source>
</evidence>
<comment type="caution">
    <text evidence="15">The sequence shown here is derived from an EMBL/GenBank/DDBJ whole genome shotgun (WGS) entry which is preliminary data.</text>
</comment>
<feature type="region of interest" description="Disordered" evidence="11">
    <location>
        <begin position="123"/>
        <end position="153"/>
    </location>
</feature>
<dbReference type="Gene3D" id="1.20.5.4130">
    <property type="match status" value="1"/>
</dbReference>
<keyword evidence="7" id="KW-0677">Repeat</keyword>
<proteinExistence type="inferred from homology"/>
<feature type="domain" description="NB-ARC" evidence="12">
    <location>
        <begin position="155"/>
        <end position="326"/>
    </location>
</feature>
<organism evidence="15 16">
    <name type="scientific">Forsythia ovata</name>
    <dbReference type="NCBI Taxonomy" id="205694"/>
    <lineage>
        <taxon>Eukaryota</taxon>
        <taxon>Viridiplantae</taxon>
        <taxon>Streptophyta</taxon>
        <taxon>Embryophyta</taxon>
        <taxon>Tracheophyta</taxon>
        <taxon>Spermatophyta</taxon>
        <taxon>Magnoliopsida</taxon>
        <taxon>eudicotyledons</taxon>
        <taxon>Gunneridae</taxon>
        <taxon>Pentapetalae</taxon>
        <taxon>asterids</taxon>
        <taxon>lamiids</taxon>
        <taxon>Lamiales</taxon>
        <taxon>Oleaceae</taxon>
        <taxon>Forsythieae</taxon>
        <taxon>Forsythia</taxon>
    </lineage>
</organism>
<dbReference type="Proteomes" id="UP001604277">
    <property type="component" value="Unassembled WGS sequence"/>
</dbReference>
<dbReference type="AlphaFoldDB" id="A0ABD1TS69"/>
<sequence length="982" mass="112792">MAYAALLSLKHLLEHTLDHDYQYLILDEKQQIESLLLKLCFLQDFLDHSPQKSSETIDFLESQIRDVAYEAEDIIESHITDRVHKAIAGKRSDSFTPFFHKLKEVIEEIDSIKKRVDEVKDENDVQDLQTRMEPSPDSLKQPASSSGKSSMVGLDDDIKKIKDRLTGGSSNLETLSVVGMGGIGKTTLTRKVFDDGFSVYHFHIRAWVTVYQEYNERELLLELLDSMKKPTDKLREKSFEQLAEYLRKTLKGTRYLIVLDDMWDTKVWDKVKQSFPNDKNGSRIMVTTRLENVGGYANSCSTPHHMRFLNEGESWNLFCENVFEKDGCPTELKQIGKKIVQNCQGLPLAIVVIAGLLSKATKTQHYWTYIGENLSSVITSNDDNCYKILSLSYKHLPHHLKGCFLYIGIFPEDSNIHVSKLVKLWVVERLLKPVRSKSLEDVAWEYLLELVDRNLILVHKKSSEGKIKTCRIHDLLRDFCVREAQREKFFHVNNMGLCGISEGTKVRRLSIHSHRKLNDLDNCLQNMRLRSVLNFDEEHCLKSAKLINSRLLSVFDTNNRSVFDMNNRSINEFPVNLRYFACKFHLARSIPASLLHLLHLHRNLQTLMCSDAMYVNLPPEIWEMRQLRHVKFWTMVLPDPPSAETEGENSIIVLDNLQTLSMVVNFRCTEEVLQRIPNLKKLGICFDSEAVLDERYYCLNNLVHLHKLESLIIYGWRIMSSSLLKNIAFPISSLLKNIAFPISLKKLSFFKCDHFHWEDMTIVGSLPNLQVLKLNSCFFDGLEWEPNEGEFLQLKYLLLSDINLENWIANSIHFRSLERLVIEELISLKEIPSGIGEIPTLESIQVSYCSDSVVTSAKQIEEEQHSLGNDYLQVRIVNPCNESISSFSQNSEKVIEEIDSMKKHVENLEDDSGGQDLQPKTFGKSSMVGLDDDIEKIKDWLIGGPSNLETLSVVGMGGIGKTTLTRKVYDDGFSVYHFHIRA</sequence>
<keyword evidence="4" id="KW-0963">Cytoplasm</keyword>
<dbReference type="InterPro" id="IPR002182">
    <property type="entry name" value="NB-ARC"/>
</dbReference>
<dbReference type="SUPFAM" id="SSF52058">
    <property type="entry name" value="L domain-like"/>
    <property type="match status" value="1"/>
</dbReference>
<dbReference type="Gene3D" id="1.10.8.430">
    <property type="entry name" value="Helical domain of apoptotic protease-activating factors"/>
    <property type="match status" value="1"/>
</dbReference>
<evidence type="ECO:0000256" key="6">
    <source>
        <dbReference type="ARBA" id="ARBA00022667"/>
    </source>
</evidence>
<dbReference type="Pfam" id="PF23559">
    <property type="entry name" value="WHD_DRP"/>
    <property type="match status" value="1"/>
</dbReference>
<accession>A0ABD1TS69</accession>
<evidence type="ECO:0000259" key="12">
    <source>
        <dbReference type="Pfam" id="PF00931"/>
    </source>
</evidence>
<evidence type="ECO:0000256" key="11">
    <source>
        <dbReference type="SAM" id="MobiDB-lite"/>
    </source>
</evidence>
<reference evidence="16" key="1">
    <citation type="submission" date="2024-07" db="EMBL/GenBank/DDBJ databases">
        <title>Two chromosome-level genome assemblies of Korean endemic species Abeliophyllum distichum and Forsythia ovata (Oleaceae).</title>
        <authorList>
            <person name="Jang H."/>
        </authorList>
    </citation>
    <scope>NUCLEOTIDE SEQUENCE [LARGE SCALE GENOMIC DNA]</scope>
</reference>
<evidence type="ECO:0000256" key="9">
    <source>
        <dbReference type="ARBA" id="ARBA00022821"/>
    </source>
</evidence>
<dbReference type="GO" id="GO:0005524">
    <property type="term" value="F:ATP binding"/>
    <property type="evidence" value="ECO:0007669"/>
    <property type="project" value="UniProtKB-KW"/>
</dbReference>
<dbReference type="InterPro" id="IPR036388">
    <property type="entry name" value="WH-like_DNA-bd_sf"/>
</dbReference>
<evidence type="ECO:0000256" key="5">
    <source>
        <dbReference type="ARBA" id="ARBA00022614"/>
    </source>
</evidence>
<dbReference type="FunFam" id="1.10.10.10:FF:000322">
    <property type="entry name" value="Probable disease resistance protein At1g63360"/>
    <property type="match status" value="1"/>
</dbReference>
<evidence type="ECO:0000259" key="13">
    <source>
        <dbReference type="Pfam" id="PF23559"/>
    </source>
</evidence>
<evidence type="ECO:0000256" key="7">
    <source>
        <dbReference type="ARBA" id="ARBA00022737"/>
    </source>
</evidence>